<evidence type="ECO:0000313" key="2">
    <source>
        <dbReference type="EMBL" id="KAK4147260.1"/>
    </source>
</evidence>
<dbReference type="PANTHER" id="PTHR37807">
    <property type="entry name" value="OS07G0160300 PROTEIN"/>
    <property type="match status" value="1"/>
</dbReference>
<feature type="compositionally biased region" description="Basic and acidic residues" evidence="1">
    <location>
        <begin position="143"/>
        <end position="158"/>
    </location>
</feature>
<proteinExistence type="predicted"/>
<feature type="region of interest" description="Disordered" evidence="1">
    <location>
        <begin position="137"/>
        <end position="158"/>
    </location>
</feature>
<dbReference type="Pfam" id="PF13671">
    <property type="entry name" value="AAA_33"/>
    <property type="match status" value="1"/>
</dbReference>
<dbReference type="AlphaFoldDB" id="A0AAN6ZPT7"/>
<dbReference type="EMBL" id="MU853557">
    <property type="protein sequence ID" value="KAK4147260.1"/>
    <property type="molecule type" value="Genomic_DNA"/>
</dbReference>
<dbReference type="SUPFAM" id="SSF52540">
    <property type="entry name" value="P-loop containing nucleoside triphosphate hydrolases"/>
    <property type="match status" value="1"/>
</dbReference>
<evidence type="ECO:0000256" key="1">
    <source>
        <dbReference type="SAM" id="MobiDB-lite"/>
    </source>
</evidence>
<comment type="caution">
    <text evidence="2">The sequence shown here is derived from an EMBL/GenBank/DDBJ whole genome shotgun (WGS) entry which is preliminary data.</text>
</comment>
<reference evidence="2" key="2">
    <citation type="submission" date="2023-05" db="EMBL/GenBank/DDBJ databases">
        <authorList>
            <consortium name="Lawrence Berkeley National Laboratory"/>
            <person name="Steindorff A."/>
            <person name="Hensen N."/>
            <person name="Bonometti L."/>
            <person name="Westerberg I."/>
            <person name="Brannstrom I.O."/>
            <person name="Guillou S."/>
            <person name="Cros-Aarteil S."/>
            <person name="Calhoun S."/>
            <person name="Haridas S."/>
            <person name="Kuo A."/>
            <person name="Mondo S."/>
            <person name="Pangilinan J."/>
            <person name="Riley R."/>
            <person name="Labutti K."/>
            <person name="Andreopoulos B."/>
            <person name="Lipzen A."/>
            <person name="Chen C."/>
            <person name="Yanf M."/>
            <person name="Daum C."/>
            <person name="Ng V."/>
            <person name="Clum A."/>
            <person name="Ohm R."/>
            <person name="Martin F."/>
            <person name="Silar P."/>
            <person name="Natvig D."/>
            <person name="Lalanne C."/>
            <person name="Gautier V."/>
            <person name="Ament-Velasquez S.L."/>
            <person name="Kruys A."/>
            <person name="Hutchinson M.I."/>
            <person name="Powell A.J."/>
            <person name="Barry K."/>
            <person name="Miller A.N."/>
            <person name="Grigoriev I.V."/>
            <person name="Debuchy R."/>
            <person name="Gladieux P."/>
            <person name="Thoren M.H."/>
            <person name="Johannesson H."/>
        </authorList>
    </citation>
    <scope>NUCLEOTIDE SEQUENCE</scope>
    <source>
        <strain evidence="2">CBS 141.50</strain>
    </source>
</reference>
<organism evidence="2 3">
    <name type="scientific">Dichotomopilus funicola</name>
    <dbReference type="NCBI Taxonomy" id="1934379"/>
    <lineage>
        <taxon>Eukaryota</taxon>
        <taxon>Fungi</taxon>
        <taxon>Dikarya</taxon>
        <taxon>Ascomycota</taxon>
        <taxon>Pezizomycotina</taxon>
        <taxon>Sordariomycetes</taxon>
        <taxon>Sordariomycetidae</taxon>
        <taxon>Sordariales</taxon>
        <taxon>Chaetomiaceae</taxon>
        <taxon>Dichotomopilus</taxon>
    </lineage>
</organism>
<dbReference type="PANTHER" id="PTHR37807:SF3">
    <property type="entry name" value="OS07G0160300 PROTEIN"/>
    <property type="match status" value="1"/>
</dbReference>
<protein>
    <submittedName>
        <fullName evidence="2">P-loop containing nucleoside triphosphate hydrolase protein</fullName>
    </submittedName>
</protein>
<keyword evidence="2" id="KW-0378">Hydrolase</keyword>
<dbReference type="GeneID" id="87816030"/>
<dbReference type="GO" id="GO:0016787">
    <property type="term" value="F:hydrolase activity"/>
    <property type="evidence" value="ECO:0007669"/>
    <property type="project" value="UniProtKB-KW"/>
</dbReference>
<dbReference type="Gene3D" id="3.40.50.300">
    <property type="entry name" value="P-loop containing nucleotide triphosphate hydrolases"/>
    <property type="match status" value="1"/>
</dbReference>
<dbReference type="Proteomes" id="UP001302676">
    <property type="component" value="Unassembled WGS sequence"/>
</dbReference>
<evidence type="ECO:0000313" key="3">
    <source>
        <dbReference type="Proteomes" id="UP001302676"/>
    </source>
</evidence>
<sequence length="206" mass="22615">MGTVKDPASDNPPSQPRVFIQMSGAPGSGKSTLARLLRQSLGGVVLDHDVLRSSLLEDTNLTFDTIAKQAYNLQWALARDIASQGCNIIIDSPCNFQEGLDQGSAIAEEHGMVYWYVECRVADLDVLDQRMRARTPMRSQRTGVERPPEAARVERQGEDSRALFRRRFEAPCRPSGGNVAEVDSMGDVEGVRDRVLERILGATSGV</sequence>
<accession>A0AAN6ZPT7</accession>
<keyword evidence="3" id="KW-1185">Reference proteome</keyword>
<dbReference type="RefSeq" id="XP_062640631.1">
    <property type="nucleotide sequence ID" value="XM_062779417.1"/>
</dbReference>
<reference evidence="2" key="1">
    <citation type="journal article" date="2023" name="Mol. Phylogenet. Evol.">
        <title>Genome-scale phylogeny and comparative genomics of the fungal order Sordariales.</title>
        <authorList>
            <person name="Hensen N."/>
            <person name="Bonometti L."/>
            <person name="Westerberg I."/>
            <person name="Brannstrom I.O."/>
            <person name="Guillou S."/>
            <person name="Cros-Aarteil S."/>
            <person name="Calhoun S."/>
            <person name="Haridas S."/>
            <person name="Kuo A."/>
            <person name="Mondo S."/>
            <person name="Pangilinan J."/>
            <person name="Riley R."/>
            <person name="LaButti K."/>
            <person name="Andreopoulos B."/>
            <person name="Lipzen A."/>
            <person name="Chen C."/>
            <person name="Yan M."/>
            <person name="Daum C."/>
            <person name="Ng V."/>
            <person name="Clum A."/>
            <person name="Steindorff A."/>
            <person name="Ohm R.A."/>
            <person name="Martin F."/>
            <person name="Silar P."/>
            <person name="Natvig D.O."/>
            <person name="Lalanne C."/>
            <person name="Gautier V."/>
            <person name="Ament-Velasquez S.L."/>
            <person name="Kruys A."/>
            <person name="Hutchinson M.I."/>
            <person name="Powell A.J."/>
            <person name="Barry K."/>
            <person name="Miller A.N."/>
            <person name="Grigoriev I.V."/>
            <person name="Debuchy R."/>
            <person name="Gladieux P."/>
            <person name="Hiltunen Thoren M."/>
            <person name="Johannesson H."/>
        </authorList>
    </citation>
    <scope>NUCLEOTIDE SEQUENCE</scope>
    <source>
        <strain evidence="2">CBS 141.50</strain>
    </source>
</reference>
<dbReference type="InterPro" id="IPR027417">
    <property type="entry name" value="P-loop_NTPase"/>
</dbReference>
<name>A0AAN6ZPT7_9PEZI</name>
<gene>
    <name evidence="2" type="ORF">C8A04DRAFT_25065</name>
</gene>